<evidence type="ECO:0000256" key="2">
    <source>
        <dbReference type="ARBA" id="ARBA00022803"/>
    </source>
</evidence>
<protein>
    <recommendedName>
        <fullName evidence="7">Tetratricopeptide repeat-like domain-containing protein</fullName>
    </recommendedName>
</protein>
<keyword evidence="1" id="KW-0677">Repeat</keyword>
<dbReference type="SUPFAM" id="SSF48452">
    <property type="entry name" value="TPR-like"/>
    <property type="match status" value="2"/>
</dbReference>
<sequence length="574" mass="64075">MSLIRRLFLSAVPALLLAACAVTPPAPLAAEALPQDALPVVALEPDVMYDILLGEIAAQRGQAAVATTTLARAAIKTRDPRLAERAALAAIYARRYGDALQAAQLWVELRPNATDAREALATALLELERPAEARVQLEKILALETARNNLDLAYLRAAVVLGRQTNRAAALVIMQSLVEINARTPAAHFSMAHLAVRLGDLDKADATIDRALELRPDWEEAALFKARILVSRKDMLKAQAFYEAFLDRHSGATNVRLNYARYLIDQKQWDKALRHFKRVAADTPDDAETMYAAGLLALQTNRLEEADKYLRRALELRPQNDQARLYLGQVAEQGKRYTEAVKWYGEVAPGENYFDAQARLGVVMARQGDLEAARRHLQGIQAQNDQQRVQQVLAEEQILRDARLYREALQVLNAALRVVPGDKDLLYSRALVADKLGDMALMEADLRSILKADPKHAHALNALGYALTDRTGRHQEALELLQQALALKPDDPYILDSMGWVHYRLGRNAESIKYLRRALEIRSDAEISAHLGEVLWVTGNRREAESIWDRALKDTPDNESLLGVINKFREKGKE</sequence>
<feature type="repeat" description="TPR" evidence="3">
    <location>
        <begin position="525"/>
        <end position="558"/>
    </location>
</feature>
<feature type="repeat" description="TPR" evidence="3">
    <location>
        <begin position="185"/>
        <end position="218"/>
    </location>
</feature>
<dbReference type="InterPro" id="IPR019734">
    <property type="entry name" value="TPR_rpt"/>
</dbReference>
<evidence type="ECO:0000256" key="1">
    <source>
        <dbReference type="ARBA" id="ARBA00022737"/>
    </source>
</evidence>
<comment type="caution">
    <text evidence="5">The sequence shown here is derived from an EMBL/GenBank/DDBJ whole genome shotgun (WGS) entry which is preliminary data.</text>
</comment>
<dbReference type="EMBL" id="MFTA01000113">
    <property type="protein sequence ID" value="OGI49478.1"/>
    <property type="molecule type" value="Genomic_DNA"/>
</dbReference>
<feature type="signal peptide" evidence="4">
    <location>
        <begin position="1"/>
        <end position="29"/>
    </location>
</feature>
<dbReference type="Pfam" id="PF13432">
    <property type="entry name" value="TPR_16"/>
    <property type="match status" value="4"/>
</dbReference>
<organism evidence="5 6">
    <name type="scientific">Candidatus Muproteobacteria bacterium RIFCSPHIGHO2_02_FULL_65_16</name>
    <dbReference type="NCBI Taxonomy" id="1817766"/>
    <lineage>
        <taxon>Bacteria</taxon>
        <taxon>Pseudomonadati</taxon>
        <taxon>Pseudomonadota</taxon>
        <taxon>Candidatus Muproteobacteria</taxon>
    </lineage>
</organism>
<dbReference type="Pfam" id="PF14559">
    <property type="entry name" value="TPR_19"/>
    <property type="match status" value="2"/>
</dbReference>
<evidence type="ECO:0000313" key="5">
    <source>
        <dbReference type="EMBL" id="OGI49478.1"/>
    </source>
</evidence>
<dbReference type="InterPro" id="IPR011717">
    <property type="entry name" value="TPR-4"/>
</dbReference>
<name>A0A1F6TWF1_9PROT</name>
<dbReference type="Gene3D" id="1.25.40.10">
    <property type="entry name" value="Tetratricopeptide repeat domain"/>
    <property type="match status" value="2"/>
</dbReference>
<dbReference type="SMART" id="SM00028">
    <property type="entry name" value="TPR"/>
    <property type="match status" value="8"/>
</dbReference>
<dbReference type="Proteomes" id="UP000179362">
    <property type="component" value="Unassembled WGS sequence"/>
</dbReference>
<dbReference type="InterPro" id="IPR006311">
    <property type="entry name" value="TAT_signal"/>
</dbReference>
<accession>A0A1F6TWF1</accession>
<dbReference type="PROSITE" id="PS50005">
    <property type="entry name" value="TPR"/>
    <property type="match status" value="3"/>
</dbReference>
<feature type="repeat" description="TPR" evidence="3">
    <location>
        <begin position="287"/>
        <end position="320"/>
    </location>
</feature>
<dbReference type="PROSITE" id="PS51318">
    <property type="entry name" value="TAT"/>
    <property type="match status" value="1"/>
</dbReference>
<feature type="chain" id="PRO_5009225645" description="Tetratricopeptide repeat-like domain-containing protein" evidence="4">
    <location>
        <begin position="30"/>
        <end position="574"/>
    </location>
</feature>
<dbReference type="PANTHER" id="PTHR44943">
    <property type="entry name" value="CELLULOSE SYNTHASE OPERON PROTEIN C"/>
    <property type="match status" value="1"/>
</dbReference>
<dbReference type="InterPro" id="IPR011990">
    <property type="entry name" value="TPR-like_helical_dom_sf"/>
</dbReference>
<dbReference type="PROSITE" id="PS51257">
    <property type="entry name" value="PROKAR_LIPOPROTEIN"/>
    <property type="match status" value="1"/>
</dbReference>
<proteinExistence type="predicted"/>
<dbReference type="InterPro" id="IPR051685">
    <property type="entry name" value="Ycf3/AcsC/BcsC/TPR_MFPF"/>
</dbReference>
<gene>
    <name evidence="5" type="ORF">A3B81_01295</name>
</gene>
<evidence type="ECO:0000256" key="4">
    <source>
        <dbReference type="SAM" id="SignalP"/>
    </source>
</evidence>
<evidence type="ECO:0000256" key="3">
    <source>
        <dbReference type="PROSITE-ProRule" id="PRU00339"/>
    </source>
</evidence>
<dbReference type="Pfam" id="PF07721">
    <property type="entry name" value="TPR_4"/>
    <property type="match status" value="1"/>
</dbReference>
<keyword evidence="4" id="KW-0732">Signal</keyword>
<reference evidence="5 6" key="1">
    <citation type="journal article" date="2016" name="Nat. Commun.">
        <title>Thousands of microbial genomes shed light on interconnected biogeochemical processes in an aquifer system.</title>
        <authorList>
            <person name="Anantharaman K."/>
            <person name="Brown C.T."/>
            <person name="Hug L.A."/>
            <person name="Sharon I."/>
            <person name="Castelle C.J."/>
            <person name="Probst A.J."/>
            <person name="Thomas B.C."/>
            <person name="Singh A."/>
            <person name="Wilkins M.J."/>
            <person name="Karaoz U."/>
            <person name="Brodie E.L."/>
            <person name="Williams K.H."/>
            <person name="Hubbard S.S."/>
            <person name="Banfield J.F."/>
        </authorList>
    </citation>
    <scope>NUCLEOTIDE SEQUENCE [LARGE SCALE GENOMIC DNA]</scope>
</reference>
<dbReference type="PANTHER" id="PTHR44943:SF8">
    <property type="entry name" value="TPR REPEAT-CONTAINING PROTEIN MJ0263"/>
    <property type="match status" value="1"/>
</dbReference>
<dbReference type="AlphaFoldDB" id="A0A1F6TWF1"/>
<dbReference type="GO" id="GO:0042802">
    <property type="term" value="F:identical protein binding"/>
    <property type="evidence" value="ECO:0007669"/>
    <property type="project" value="InterPro"/>
</dbReference>
<evidence type="ECO:0000313" key="6">
    <source>
        <dbReference type="Proteomes" id="UP000179362"/>
    </source>
</evidence>
<evidence type="ECO:0008006" key="7">
    <source>
        <dbReference type="Google" id="ProtNLM"/>
    </source>
</evidence>
<keyword evidence="2 3" id="KW-0802">TPR repeat</keyword>